<reference evidence="9 10" key="1">
    <citation type="submission" date="2023-12" db="EMBL/GenBank/DDBJ databases">
        <title>Description of Novel Strain Fulvimarina sp. 2208YS6-2-32 isolated from Uroteuthis (Photololigo) edulis.</title>
        <authorList>
            <person name="Park J.-S."/>
        </authorList>
    </citation>
    <scope>NUCLEOTIDE SEQUENCE [LARGE SCALE GENOMIC DNA]</scope>
    <source>
        <strain evidence="9 10">2208YS6-2-32</strain>
    </source>
</reference>
<feature type="transmembrane region" description="Helical" evidence="8">
    <location>
        <begin position="71"/>
        <end position="94"/>
    </location>
</feature>
<dbReference type="Proteomes" id="UP001294412">
    <property type="component" value="Unassembled WGS sequence"/>
</dbReference>
<dbReference type="EMBL" id="JAXLPB010000006">
    <property type="protein sequence ID" value="MDY8110836.1"/>
    <property type="molecule type" value="Genomic_DNA"/>
</dbReference>
<feature type="transmembrane region" description="Helical" evidence="8">
    <location>
        <begin position="133"/>
        <end position="155"/>
    </location>
</feature>
<keyword evidence="5 8" id="KW-0812">Transmembrane</keyword>
<feature type="transmembrane region" description="Helical" evidence="8">
    <location>
        <begin position="162"/>
        <end position="184"/>
    </location>
</feature>
<keyword evidence="10" id="KW-1185">Reference proteome</keyword>
<evidence type="ECO:0000256" key="8">
    <source>
        <dbReference type="SAM" id="Phobius"/>
    </source>
</evidence>
<dbReference type="PANTHER" id="PTHR30472">
    <property type="entry name" value="FERRIC ENTEROBACTIN TRANSPORT SYSTEM PERMEASE PROTEIN"/>
    <property type="match status" value="1"/>
</dbReference>
<dbReference type="InterPro" id="IPR000522">
    <property type="entry name" value="ABC_transptr_permease_BtuC"/>
</dbReference>
<dbReference type="CDD" id="cd06550">
    <property type="entry name" value="TM_ABC_iron-siderophores_like"/>
    <property type="match status" value="1"/>
</dbReference>
<feature type="transmembrane region" description="Helical" evidence="8">
    <location>
        <begin position="196"/>
        <end position="218"/>
    </location>
</feature>
<comment type="caution">
    <text evidence="9">The sequence shown here is derived from an EMBL/GenBank/DDBJ whole genome shotgun (WGS) entry which is preliminary data.</text>
</comment>
<dbReference type="SUPFAM" id="SSF81345">
    <property type="entry name" value="ABC transporter involved in vitamin B12 uptake, BtuC"/>
    <property type="match status" value="1"/>
</dbReference>
<dbReference type="Pfam" id="PF01032">
    <property type="entry name" value="FecCD"/>
    <property type="match status" value="1"/>
</dbReference>
<feature type="transmembrane region" description="Helical" evidence="8">
    <location>
        <begin position="250"/>
        <end position="282"/>
    </location>
</feature>
<comment type="similarity">
    <text evidence="2">Belongs to the binding-protein-dependent transport system permease family. FecCD subfamily.</text>
</comment>
<dbReference type="InterPro" id="IPR037294">
    <property type="entry name" value="ABC_BtuC-like"/>
</dbReference>
<feature type="transmembrane region" description="Helical" evidence="8">
    <location>
        <begin position="319"/>
        <end position="340"/>
    </location>
</feature>
<feature type="transmembrane region" description="Helical" evidence="8">
    <location>
        <begin position="294"/>
        <end position="313"/>
    </location>
</feature>
<evidence type="ECO:0000256" key="2">
    <source>
        <dbReference type="ARBA" id="ARBA00007935"/>
    </source>
</evidence>
<evidence type="ECO:0000256" key="7">
    <source>
        <dbReference type="ARBA" id="ARBA00023136"/>
    </source>
</evidence>
<proteinExistence type="inferred from homology"/>
<feature type="transmembrane region" description="Helical" evidence="8">
    <location>
        <begin position="36"/>
        <end position="56"/>
    </location>
</feature>
<protein>
    <submittedName>
        <fullName evidence="9">Iron chelate uptake ABC transporter family permease subunit</fullName>
    </submittedName>
</protein>
<keyword evidence="6 8" id="KW-1133">Transmembrane helix</keyword>
<comment type="subcellular location">
    <subcellularLocation>
        <location evidence="1">Cell membrane</location>
        <topology evidence="1">Multi-pass membrane protein</topology>
    </subcellularLocation>
</comment>
<feature type="transmembrane region" description="Helical" evidence="8">
    <location>
        <begin position="106"/>
        <end position="127"/>
    </location>
</feature>
<accession>A0ABU5I617</accession>
<evidence type="ECO:0000313" key="9">
    <source>
        <dbReference type="EMBL" id="MDY8110836.1"/>
    </source>
</evidence>
<name>A0ABU5I617_9HYPH</name>
<evidence type="ECO:0000313" key="10">
    <source>
        <dbReference type="Proteomes" id="UP001294412"/>
    </source>
</evidence>
<evidence type="ECO:0000256" key="4">
    <source>
        <dbReference type="ARBA" id="ARBA00022475"/>
    </source>
</evidence>
<dbReference type="Gene3D" id="1.10.3470.10">
    <property type="entry name" value="ABC transporter involved in vitamin B12 uptake, BtuC"/>
    <property type="match status" value="1"/>
</dbReference>
<dbReference type="PANTHER" id="PTHR30472:SF19">
    <property type="entry name" value="PETROBACTIN IMPORT SYSTEM PERMEASE PROTEIN YCLO"/>
    <property type="match status" value="1"/>
</dbReference>
<keyword evidence="7 8" id="KW-0472">Membrane</keyword>
<sequence>MADASSPAGLGHRTVWRAESGSDAARSRPFAEHRPTFLVLVALVLVSAAFFMTVGARGSWSFVLPFRATKLLAMVLVGHAIAVSTVLFQTISANRILTPSIMGFDALYGLIQTVLVFSAGAAFTVAIDPLLLFSAETITLMGFACLLYGTLLATGMRGMHRLLLIGVVLGVLFRSVSGLMLRLIDPNDFIVVQDRMFASFNGVDPTLLGISTILILAATLSVARLVRVLDVLALGRDIAISLGIDHRRTVLVVLALVACFVAVSTALVGPVAFFGLIVASLARTLVGSRRHATTLAAASLLAMIALLAGQTILEHVFHFDTALGIVVEFVGGIVFLALLLKKGAA</sequence>
<evidence type="ECO:0000256" key="1">
    <source>
        <dbReference type="ARBA" id="ARBA00004651"/>
    </source>
</evidence>
<gene>
    <name evidence="9" type="ORF">U0C82_16985</name>
</gene>
<organism evidence="9 10">
    <name type="scientific">Fulvimarina uroteuthidis</name>
    <dbReference type="NCBI Taxonomy" id="3098149"/>
    <lineage>
        <taxon>Bacteria</taxon>
        <taxon>Pseudomonadati</taxon>
        <taxon>Pseudomonadota</taxon>
        <taxon>Alphaproteobacteria</taxon>
        <taxon>Hyphomicrobiales</taxon>
        <taxon>Aurantimonadaceae</taxon>
        <taxon>Fulvimarina</taxon>
    </lineage>
</organism>
<keyword evidence="4" id="KW-1003">Cell membrane</keyword>
<evidence type="ECO:0000256" key="6">
    <source>
        <dbReference type="ARBA" id="ARBA00022989"/>
    </source>
</evidence>
<keyword evidence="3" id="KW-0813">Transport</keyword>
<evidence type="ECO:0000256" key="5">
    <source>
        <dbReference type="ARBA" id="ARBA00022692"/>
    </source>
</evidence>
<evidence type="ECO:0000256" key="3">
    <source>
        <dbReference type="ARBA" id="ARBA00022448"/>
    </source>
</evidence>